<accession>A0A844M3U5</accession>
<keyword evidence="5 7" id="KW-0472">Membrane</keyword>
<sequence>MSNLPLNPKQPHEDNDGALDTTQQGSSNLHTGLDHESSQQAALDPAPLDKKPLHQDPTDDSSINQDPLSQDKLPSHQTDAAHCDASHLRAEPALSSESKGPSQPRSSVDKKPTAMISHSSFIEGFLGTLALAFKDKGVLLMLIFAPIIYGFFYPWPYGSEVVQQVPVGVVDYDHSKLSKTITRYSDAHPNIKVTSYLTQTDALNALYDEQIAGYLIIPRDLEKDVYASKPAHVSILGNNSYFLLNKQLQLGFTTAVSTVSAGIEIKRSVAQGAYMPTAKVSTQAVPLRIDPMFNRTEGYGAYVVPAVAILILQQTLLMGTSLLIGTWYENKKQNASILGWLGRIGALSLITFTVACFYYGWVFNFQNYSRGHNLPGTLLFMAIYAPTVATLGCLLGLWFKERERGMQILIFSSLPMFFLSGYPWPVTQLPEVLQYVRWLFPSTSGMNASVQLNQMGASLSQVSSYLYHLLALWLMCFILLIWVQHRQIKRTTAESI</sequence>
<keyword evidence="3 7" id="KW-0812">Transmembrane</keyword>
<feature type="compositionally biased region" description="Polar residues" evidence="6">
    <location>
        <begin position="95"/>
        <end position="106"/>
    </location>
</feature>
<proteinExistence type="predicted"/>
<evidence type="ECO:0000313" key="9">
    <source>
        <dbReference type="EMBL" id="MUG33365.1"/>
    </source>
</evidence>
<feature type="region of interest" description="Disordered" evidence="6">
    <location>
        <begin position="1"/>
        <end position="112"/>
    </location>
</feature>
<dbReference type="InterPro" id="IPR013525">
    <property type="entry name" value="ABC2_TM"/>
</dbReference>
<evidence type="ECO:0000256" key="2">
    <source>
        <dbReference type="ARBA" id="ARBA00022475"/>
    </source>
</evidence>
<name>A0A844M3U5_9GAMM</name>
<dbReference type="OrthoDB" id="9811522at2"/>
<dbReference type="Pfam" id="PF12698">
    <property type="entry name" value="ABC2_membrane_3"/>
    <property type="match status" value="1"/>
</dbReference>
<feature type="compositionally biased region" description="Basic and acidic residues" evidence="6">
    <location>
        <begin position="79"/>
        <end position="90"/>
    </location>
</feature>
<dbReference type="Gene3D" id="3.40.1710.10">
    <property type="entry name" value="abc type-2 transporter like domain"/>
    <property type="match status" value="1"/>
</dbReference>
<feature type="compositionally biased region" description="Polar residues" evidence="6">
    <location>
        <begin position="20"/>
        <end position="30"/>
    </location>
</feature>
<evidence type="ECO:0000313" key="10">
    <source>
        <dbReference type="Proteomes" id="UP000442109"/>
    </source>
</evidence>
<dbReference type="Proteomes" id="UP000442109">
    <property type="component" value="Unassembled WGS sequence"/>
</dbReference>
<dbReference type="GO" id="GO:0140359">
    <property type="term" value="F:ABC-type transporter activity"/>
    <property type="evidence" value="ECO:0007669"/>
    <property type="project" value="InterPro"/>
</dbReference>
<feature type="transmembrane region" description="Helical" evidence="7">
    <location>
        <begin position="340"/>
        <end position="361"/>
    </location>
</feature>
<feature type="transmembrane region" description="Helical" evidence="7">
    <location>
        <begin position="406"/>
        <end position="424"/>
    </location>
</feature>
<dbReference type="PANTHER" id="PTHR30294">
    <property type="entry name" value="MEMBRANE COMPONENT OF ABC TRANSPORTER YHHJ-RELATED"/>
    <property type="match status" value="1"/>
</dbReference>
<evidence type="ECO:0000256" key="3">
    <source>
        <dbReference type="ARBA" id="ARBA00022692"/>
    </source>
</evidence>
<dbReference type="AlphaFoldDB" id="A0A844M3U5"/>
<feature type="transmembrane region" description="Helical" evidence="7">
    <location>
        <begin position="381"/>
        <end position="399"/>
    </location>
</feature>
<keyword evidence="4 7" id="KW-1133">Transmembrane helix</keyword>
<feature type="transmembrane region" description="Helical" evidence="7">
    <location>
        <begin position="302"/>
        <end position="328"/>
    </location>
</feature>
<organism evidence="9 10">
    <name type="scientific">Psychrobacter sanguinis</name>
    <dbReference type="NCBI Taxonomy" id="861445"/>
    <lineage>
        <taxon>Bacteria</taxon>
        <taxon>Pseudomonadati</taxon>
        <taxon>Pseudomonadota</taxon>
        <taxon>Gammaproteobacteria</taxon>
        <taxon>Moraxellales</taxon>
        <taxon>Moraxellaceae</taxon>
        <taxon>Psychrobacter</taxon>
    </lineage>
</organism>
<evidence type="ECO:0000256" key="6">
    <source>
        <dbReference type="SAM" id="MobiDB-lite"/>
    </source>
</evidence>
<feature type="compositionally biased region" description="Basic and acidic residues" evidence="6">
    <location>
        <begin position="47"/>
        <end position="57"/>
    </location>
</feature>
<comment type="caution">
    <text evidence="9">The sequence shown here is derived from an EMBL/GenBank/DDBJ whole genome shotgun (WGS) entry which is preliminary data.</text>
</comment>
<keyword evidence="10" id="KW-1185">Reference proteome</keyword>
<evidence type="ECO:0000256" key="1">
    <source>
        <dbReference type="ARBA" id="ARBA00004651"/>
    </source>
</evidence>
<feature type="transmembrane region" description="Helical" evidence="7">
    <location>
        <begin position="465"/>
        <end position="483"/>
    </location>
</feature>
<evidence type="ECO:0000256" key="4">
    <source>
        <dbReference type="ARBA" id="ARBA00022989"/>
    </source>
</evidence>
<evidence type="ECO:0000256" key="5">
    <source>
        <dbReference type="ARBA" id="ARBA00023136"/>
    </source>
</evidence>
<protein>
    <submittedName>
        <fullName evidence="9">ABC transporter permease</fullName>
    </submittedName>
</protein>
<dbReference type="InterPro" id="IPR051449">
    <property type="entry name" value="ABC-2_transporter_component"/>
</dbReference>
<reference evidence="9 10" key="1">
    <citation type="journal article" date="2019" name="PLoS ONE">
        <title>Pup mortality in New Zealand sea lions (Phocarctos hookeri) at Enderby Island, Auckland Islands, 2013-18.</title>
        <authorList>
            <person name="Michael S.A."/>
            <person name="Hayman D.T.S."/>
            <person name="Gray R."/>
            <person name="Zhang J."/>
            <person name="Rogers L."/>
            <person name="Roe W.D."/>
        </authorList>
    </citation>
    <scope>NUCLEOTIDE SEQUENCE [LARGE SCALE GENOMIC DNA]</scope>
    <source>
        <strain evidence="9 10">SM868</strain>
    </source>
</reference>
<dbReference type="RefSeq" id="WP_155587717.1">
    <property type="nucleotide sequence ID" value="NZ_WFKQ01000014.1"/>
</dbReference>
<keyword evidence="2" id="KW-1003">Cell membrane</keyword>
<feature type="domain" description="ABC-2 type transporter transmembrane" evidence="8">
    <location>
        <begin position="136"/>
        <end position="481"/>
    </location>
</feature>
<evidence type="ECO:0000259" key="8">
    <source>
        <dbReference type="Pfam" id="PF12698"/>
    </source>
</evidence>
<dbReference type="EMBL" id="WFKQ01000014">
    <property type="protein sequence ID" value="MUG33365.1"/>
    <property type="molecule type" value="Genomic_DNA"/>
</dbReference>
<evidence type="ECO:0000256" key="7">
    <source>
        <dbReference type="SAM" id="Phobius"/>
    </source>
</evidence>
<dbReference type="GO" id="GO:0005886">
    <property type="term" value="C:plasma membrane"/>
    <property type="evidence" value="ECO:0007669"/>
    <property type="project" value="UniProtKB-SubCell"/>
</dbReference>
<gene>
    <name evidence="9" type="ORF">GB996_11295</name>
</gene>
<comment type="subcellular location">
    <subcellularLocation>
        <location evidence="1">Cell membrane</location>
        <topology evidence="1">Multi-pass membrane protein</topology>
    </subcellularLocation>
</comment>
<dbReference type="PANTHER" id="PTHR30294:SF46">
    <property type="entry name" value="ABC TRANSPORTER PERMEASE"/>
    <property type="match status" value="1"/>
</dbReference>
<feature type="transmembrane region" description="Helical" evidence="7">
    <location>
        <begin position="138"/>
        <end position="155"/>
    </location>
</feature>